<dbReference type="EMBL" id="CP025430">
    <property type="protein sequence ID" value="AUH65318.1"/>
    <property type="molecule type" value="Genomic_DNA"/>
</dbReference>
<protein>
    <submittedName>
        <fullName evidence="6">Uncharacterized protein</fullName>
    </submittedName>
</protein>
<evidence type="ECO:0000313" key="7">
    <source>
        <dbReference type="Proteomes" id="UP000234530"/>
    </source>
</evidence>
<dbReference type="GO" id="GO:0005886">
    <property type="term" value="C:plasma membrane"/>
    <property type="evidence" value="ECO:0007669"/>
    <property type="project" value="InterPro"/>
</dbReference>
<keyword evidence="4 5" id="KW-0472">Membrane</keyword>
<evidence type="ECO:0000256" key="4">
    <source>
        <dbReference type="ARBA" id="ARBA00023136"/>
    </source>
</evidence>
<evidence type="ECO:0000313" key="6">
    <source>
        <dbReference type="EMBL" id="AUH65318.1"/>
    </source>
</evidence>
<evidence type="ECO:0000256" key="1">
    <source>
        <dbReference type="ARBA" id="ARBA00022475"/>
    </source>
</evidence>
<dbReference type="Proteomes" id="UP000234530">
    <property type="component" value="Chromosome"/>
</dbReference>
<gene>
    <name evidence="6" type="ORF">CX676_15040</name>
</gene>
<reference evidence="6 7" key="1">
    <citation type="journal article" date="2013" name="Antonie Van Leeuwenhoek">
        <title>Paracoccus zhejiangensis sp. nov., isolated from activated sludge in wastewater-treatment system.</title>
        <authorList>
            <person name="Wu Z.G."/>
            <person name="Zhang D.F."/>
            <person name="Liu Y.L."/>
            <person name="Wang F."/>
            <person name="Jiang X."/>
            <person name="Li C."/>
            <person name="Li S.P."/>
            <person name="Hong Q."/>
            <person name="Li W.J."/>
        </authorList>
    </citation>
    <scope>NUCLEOTIDE SEQUENCE [LARGE SCALE GENOMIC DNA]</scope>
    <source>
        <strain evidence="6 7">J6</strain>
    </source>
</reference>
<dbReference type="KEGG" id="pzh:CX676_15040"/>
<dbReference type="Pfam" id="PF10755">
    <property type="entry name" value="DUF2585"/>
    <property type="match status" value="1"/>
</dbReference>
<name>A0A2H5F183_9RHOB</name>
<evidence type="ECO:0000256" key="5">
    <source>
        <dbReference type="SAM" id="Phobius"/>
    </source>
</evidence>
<accession>A0A2H5F183</accession>
<feature type="transmembrane region" description="Helical" evidence="5">
    <location>
        <begin position="56"/>
        <end position="74"/>
    </location>
</feature>
<proteinExistence type="predicted"/>
<keyword evidence="2 5" id="KW-0812">Transmembrane</keyword>
<dbReference type="NCBIfam" id="NF002099">
    <property type="entry name" value="PRK00944.1"/>
    <property type="match status" value="1"/>
</dbReference>
<dbReference type="AlphaFoldDB" id="A0A2H5F183"/>
<dbReference type="InterPro" id="IPR019691">
    <property type="entry name" value="DUF2585"/>
</dbReference>
<sequence>MGRLSPWHLVALIVLATAGFLLFLGRVPICDCGYVKLWHGVTNSSGNSQHLTDWYTPSHVLHGLLFFAMLHVLLPRVAIGWRLVLATLVEAGWEIAENTSMVIERYRAVTISLDYYGDAVVNSVGDMLAMMLGFWLARVLPVWLSVALFLGTEAVTIWFIRDGLILNVLMLLWPIEALRQWQAAG</sequence>
<feature type="transmembrane region" description="Helical" evidence="5">
    <location>
        <begin position="142"/>
        <end position="160"/>
    </location>
</feature>
<evidence type="ECO:0000256" key="2">
    <source>
        <dbReference type="ARBA" id="ARBA00022692"/>
    </source>
</evidence>
<organism evidence="6 7">
    <name type="scientific">Paracoccus zhejiangensis</name>
    <dbReference type="NCBI Taxonomy" id="1077935"/>
    <lineage>
        <taxon>Bacteria</taxon>
        <taxon>Pseudomonadati</taxon>
        <taxon>Pseudomonadota</taxon>
        <taxon>Alphaproteobacteria</taxon>
        <taxon>Rhodobacterales</taxon>
        <taxon>Paracoccaceae</taxon>
        <taxon>Paracoccus</taxon>
    </lineage>
</organism>
<evidence type="ECO:0000256" key="3">
    <source>
        <dbReference type="ARBA" id="ARBA00022989"/>
    </source>
</evidence>
<keyword evidence="1" id="KW-1003">Cell membrane</keyword>
<dbReference type="RefSeq" id="WP_101753341.1">
    <property type="nucleotide sequence ID" value="NZ_CP025430.1"/>
</dbReference>
<keyword evidence="3 5" id="KW-1133">Transmembrane helix</keyword>
<dbReference type="OrthoDB" id="9811954at2"/>
<keyword evidence="7" id="KW-1185">Reference proteome</keyword>